<gene>
    <name evidence="5" type="ORF">Pma05_81230</name>
</gene>
<evidence type="ECO:0000256" key="3">
    <source>
        <dbReference type="ARBA" id="ARBA00022691"/>
    </source>
</evidence>
<dbReference type="EMBL" id="BONX01000074">
    <property type="protein sequence ID" value="GIH01551.1"/>
    <property type="molecule type" value="Genomic_DNA"/>
</dbReference>
<feature type="domain" description="Methyltransferase" evidence="4">
    <location>
        <begin position="40"/>
        <end position="135"/>
    </location>
</feature>
<dbReference type="Proteomes" id="UP000621500">
    <property type="component" value="Unassembled WGS sequence"/>
</dbReference>
<dbReference type="InterPro" id="IPR041698">
    <property type="entry name" value="Methyltransf_25"/>
</dbReference>
<keyword evidence="2" id="KW-0808">Transferase</keyword>
<evidence type="ECO:0000256" key="2">
    <source>
        <dbReference type="ARBA" id="ARBA00022679"/>
    </source>
</evidence>
<keyword evidence="3" id="KW-0949">S-adenosyl-L-methionine</keyword>
<keyword evidence="1" id="KW-0489">Methyltransferase</keyword>
<protein>
    <recommendedName>
        <fullName evidence="4">Methyltransferase domain-containing protein</fullName>
    </recommendedName>
</protein>
<dbReference type="Pfam" id="PF13649">
    <property type="entry name" value="Methyltransf_25"/>
    <property type="match status" value="1"/>
</dbReference>
<proteinExistence type="predicted"/>
<dbReference type="Gene3D" id="3.40.50.150">
    <property type="entry name" value="Vaccinia Virus protein VP39"/>
    <property type="match status" value="1"/>
</dbReference>
<dbReference type="SUPFAM" id="SSF53335">
    <property type="entry name" value="S-adenosyl-L-methionine-dependent methyltransferases"/>
    <property type="match status" value="1"/>
</dbReference>
<sequence length="245" mass="26390">MSQQYDLIGELYERAKHLPIGQAEQATLRSALPDLTGRSVLDVGSGTGFYPRLFSRLGAARVTGVDASPEMVAHARRVETADPLGITYEVRDAAALPKLGEFDVVTAVWLLGYAPGEAALDGMLGQLVVNLAPGGTLVVLVPNPDLDWARLDIFPRYGITATETTPSHGRRGYAVHIDGEPPIDFEGFSWPHRVVEAALDRAGLADVRRYPAVVSADLVAERGPDYWTDLLANPTFAVFTAVRPG</sequence>
<organism evidence="5 6">
    <name type="scientific">Plantactinospora mayteni</name>
    <dbReference type="NCBI Taxonomy" id="566021"/>
    <lineage>
        <taxon>Bacteria</taxon>
        <taxon>Bacillati</taxon>
        <taxon>Actinomycetota</taxon>
        <taxon>Actinomycetes</taxon>
        <taxon>Micromonosporales</taxon>
        <taxon>Micromonosporaceae</taxon>
        <taxon>Plantactinospora</taxon>
    </lineage>
</organism>
<dbReference type="InterPro" id="IPR029063">
    <property type="entry name" value="SAM-dependent_MTases_sf"/>
</dbReference>
<dbReference type="PANTHER" id="PTHR43464">
    <property type="entry name" value="METHYLTRANSFERASE"/>
    <property type="match status" value="1"/>
</dbReference>
<evidence type="ECO:0000259" key="4">
    <source>
        <dbReference type="Pfam" id="PF13649"/>
    </source>
</evidence>
<keyword evidence="6" id="KW-1185">Reference proteome</keyword>
<dbReference type="RefSeq" id="WP_203862799.1">
    <property type="nucleotide sequence ID" value="NZ_BAAAZQ010000042.1"/>
</dbReference>
<accession>A0ABQ4F3S2</accession>
<evidence type="ECO:0000256" key="1">
    <source>
        <dbReference type="ARBA" id="ARBA00022603"/>
    </source>
</evidence>
<name>A0ABQ4F3S2_9ACTN</name>
<evidence type="ECO:0000313" key="6">
    <source>
        <dbReference type="Proteomes" id="UP000621500"/>
    </source>
</evidence>
<dbReference type="CDD" id="cd02440">
    <property type="entry name" value="AdoMet_MTases"/>
    <property type="match status" value="1"/>
</dbReference>
<comment type="caution">
    <text evidence="5">The sequence shown here is derived from an EMBL/GenBank/DDBJ whole genome shotgun (WGS) entry which is preliminary data.</text>
</comment>
<dbReference type="PANTHER" id="PTHR43464:SF19">
    <property type="entry name" value="UBIQUINONE BIOSYNTHESIS O-METHYLTRANSFERASE, MITOCHONDRIAL"/>
    <property type="match status" value="1"/>
</dbReference>
<evidence type="ECO:0000313" key="5">
    <source>
        <dbReference type="EMBL" id="GIH01551.1"/>
    </source>
</evidence>
<reference evidence="5 6" key="1">
    <citation type="submission" date="2021-01" db="EMBL/GenBank/DDBJ databases">
        <title>Whole genome shotgun sequence of Plantactinospora mayteni NBRC 109088.</title>
        <authorList>
            <person name="Komaki H."/>
            <person name="Tamura T."/>
        </authorList>
    </citation>
    <scope>NUCLEOTIDE SEQUENCE [LARGE SCALE GENOMIC DNA]</scope>
    <source>
        <strain evidence="5 6">NBRC 109088</strain>
    </source>
</reference>